<gene>
    <name evidence="4" type="ORF">J8A68_003425</name>
</gene>
<name>A0A8J5QJ49_9ASCO</name>
<dbReference type="Proteomes" id="UP000694255">
    <property type="component" value="Unassembled WGS sequence"/>
</dbReference>
<dbReference type="PANTHER" id="PTHR32343:SF10">
    <property type="entry name" value="RNA-BINDING REGION RNP-1 DOMAIN-CONTAINING PROTEIN"/>
    <property type="match status" value="1"/>
</dbReference>
<dbReference type="PROSITE" id="PS50102">
    <property type="entry name" value="RRM"/>
    <property type="match status" value="1"/>
</dbReference>
<dbReference type="Pfam" id="PF00076">
    <property type="entry name" value="RRM_1"/>
    <property type="match status" value="1"/>
</dbReference>
<keyword evidence="5" id="KW-1185">Reference proteome</keyword>
<dbReference type="RefSeq" id="XP_049263276.1">
    <property type="nucleotide sequence ID" value="XM_049407280.1"/>
</dbReference>
<dbReference type="InterPro" id="IPR000504">
    <property type="entry name" value="RRM_dom"/>
</dbReference>
<evidence type="ECO:0000256" key="1">
    <source>
        <dbReference type="PROSITE-ProRule" id="PRU00176"/>
    </source>
</evidence>
<evidence type="ECO:0000313" key="4">
    <source>
        <dbReference type="EMBL" id="KAG7663043.1"/>
    </source>
</evidence>
<protein>
    <recommendedName>
        <fullName evidence="3">RRM domain-containing protein</fullName>
    </recommendedName>
</protein>
<organism evidence="4 5">
    <name type="scientific">[Candida] subhashii</name>
    <dbReference type="NCBI Taxonomy" id="561895"/>
    <lineage>
        <taxon>Eukaryota</taxon>
        <taxon>Fungi</taxon>
        <taxon>Dikarya</taxon>
        <taxon>Ascomycota</taxon>
        <taxon>Saccharomycotina</taxon>
        <taxon>Pichiomycetes</taxon>
        <taxon>Debaryomycetaceae</taxon>
        <taxon>Spathaspora</taxon>
    </lineage>
</organism>
<dbReference type="GO" id="GO:0003723">
    <property type="term" value="F:RNA binding"/>
    <property type="evidence" value="ECO:0007669"/>
    <property type="project" value="UniProtKB-UniRule"/>
</dbReference>
<sequence length="251" mass="27761">MSSVIASNIPSSVSNDKIREFFSFCGTVIQLESILNNGEFKSVRVEFASPKAVETALLLNDAEFGGDYIKVDSDDAISAPPQPPRPTSDAATTGETDAKTEKEINDLPQEDKPKFAIMAQLLSEGYLISDQIIAKALEFDKQHGFYNKFVDFVDSLDKKYVHLHDPESPVAKNVAMAQGKAQDLQSVFETSRIGQYLVSAANHPLGIKIHDFYRGVTKDVLEVHEEAKRLAELKKQRAGEETTKTAQPEKK</sequence>
<evidence type="ECO:0000259" key="3">
    <source>
        <dbReference type="PROSITE" id="PS50102"/>
    </source>
</evidence>
<dbReference type="PANTHER" id="PTHR32343">
    <property type="entry name" value="SERINE/ARGININE-RICH SPLICING FACTOR"/>
    <property type="match status" value="1"/>
</dbReference>
<accession>A0A8J5QJ49</accession>
<evidence type="ECO:0000256" key="2">
    <source>
        <dbReference type="SAM" id="MobiDB-lite"/>
    </source>
</evidence>
<dbReference type="OrthoDB" id="7763451at2759"/>
<dbReference type="AlphaFoldDB" id="A0A8J5QJ49"/>
<dbReference type="GeneID" id="73470225"/>
<keyword evidence="1" id="KW-0694">RNA-binding</keyword>
<dbReference type="EMBL" id="JAGSYN010000152">
    <property type="protein sequence ID" value="KAG7663043.1"/>
    <property type="molecule type" value="Genomic_DNA"/>
</dbReference>
<comment type="caution">
    <text evidence="4">The sequence shown here is derived from an EMBL/GenBank/DDBJ whole genome shotgun (WGS) entry which is preliminary data.</text>
</comment>
<proteinExistence type="predicted"/>
<dbReference type="SMART" id="SM00360">
    <property type="entry name" value="RRM"/>
    <property type="match status" value="1"/>
</dbReference>
<feature type="region of interest" description="Disordered" evidence="2">
    <location>
        <begin position="73"/>
        <end position="109"/>
    </location>
</feature>
<feature type="compositionally biased region" description="Basic and acidic residues" evidence="2">
    <location>
        <begin position="96"/>
        <end position="109"/>
    </location>
</feature>
<feature type="domain" description="RRM" evidence="3">
    <location>
        <begin position="2"/>
        <end position="76"/>
    </location>
</feature>
<evidence type="ECO:0000313" key="5">
    <source>
        <dbReference type="Proteomes" id="UP000694255"/>
    </source>
</evidence>
<reference evidence="4 5" key="1">
    <citation type="journal article" date="2021" name="DNA Res.">
        <title>Genome analysis of Candida subhashii reveals its hybrid nature and dual mitochondrial genome conformations.</title>
        <authorList>
            <person name="Mixao V."/>
            <person name="Hegedusova E."/>
            <person name="Saus E."/>
            <person name="Pryszcz L.P."/>
            <person name="Cillingova A."/>
            <person name="Nosek J."/>
            <person name="Gabaldon T."/>
        </authorList>
    </citation>
    <scope>NUCLEOTIDE SEQUENCE [LARGE SCALE GENOMIC DNA]</scope>
    <source>
        <strain evidence="4 5">CBS 10753</strain>
    </source>
</reference>